<comment type="caution">
    <text evidence="2">The sequence shown here is derived from an EMBL/GenBank/DDBJ whole genome shotgun (WGS) entry which is preliminary data.</text>
</comment>
<protein>
    <submittedName>
        <fullName evidence="2">Uncharacterized protein</fullName>
    </submittedName>
</protein>
<dbReference type="Proteomes" id="UP000033448">
    <property type="component" value="Unassembled WGS sequence"/>
</dbReference>
<reference evidence="2 3" key="1">
    <citation type="submission" date="2015-02" db="EMBL/GenBank/DDBJ databases">
        <title>Draft genome sequences of ten Microbacterium spp. with emphasis on heavy metal contaminated environments.</title>
        <authorList>
            <person name="Corretto E."/>
        </authorList>
    </citation>
    <scope>NUCLEOTIDE SEQUENCE [LARGE SCALE GENOMIC DNA]</scope>
    <source>
        <strain evidence="2 3">DSM 23848</strain>
    </source>
</reference>
<evidence type="ECO:0000313" key="2">
    <source>
        <dbReference type="EMBL" id="KJL24887.1"/>
    </source>
</evidence>
<feature type="region of interest" description="Disordered" evidence="1">
    <location>
        <begin position="155"/>
        <end position="181"/>
    </location>
</feature>
<dbReference type="EMBL" id="JYIT01000072">
    <property type="protein sequence ID" value="KJL24887.1"/>
    <property type="molecule type" value="Genomic_DNA"/>
</dbReference>
<keyword evidence="3" id="KW-1185">Reference proteome</keyword>
<name>A0A0F0KVF1_9MICO</name>
<sequence length="257" mass="29130">MTFRTYDASNMNRFRLVDAQLEGLTTNSWGIELVLRALAGSRAAILPTADGKEIDHAQYLAYWHGLHFLIVARLGWRDPGRGLRAWRDQGRPPGDTTLDFIASVWGQDQTLDAYIAWATINHANFAYGNGRPSEPPSEAWMRWARQVQDRPGLELLDGGSNPPHLGSAEDESDSIHDDEPGALTIVDSTRRRAIYLSGRHGFYEDLRTRWKELPDVAPNNWRVEVFNRRLGYLGEYRLSRTTGRLHVGKHSVHMLGN</sequence>
<evidence type="ECO:0000256" key="1">
    <source>
        <dbReference type="SAM" id="MobiDB-lite"/>
    </source>
</evidence>
<gene>
    <name evidence="2" type="ORF">RL72_01610</name>
</gene>
<proteinExistence type="predicted"/>
<accession>A0A0F0KVF1</accession>
<dbReference type="PATRIC" id="fig|582680.7.peg.1650"/>
<dbReference type="AlphaFoldDB" id="A0A0F0KVF1"/>
<dbReference type="RefSeq" id="WP_156156740.1">
    <property type="nucleotide sequence ID" value="NZ_JYIT01000072.1"/>
</dbReference>
<evidence type="ECO:0000313" key="3">
    <source>
        <dbReference type="Proteomes" id="UP000033448"/>
    </source>
</evidence>
<organism evidence="2 3">
    <name type="scientific">Microbacterium azadirachtae</name>
    <dbReference type="NCBI Taxonomy" id="582680"/>
    <lineage>
        <taxon>Bacteria</taxon>
        <taxon>Bacillati</taxon>
        <taxon>Actinomycetota</taxon>
        <taxon>Actinomycetes</taxon>
        <taxon>Micrococcales</taxon>
        <taxon>Microbacteriaceae</taxon>
        <taxon>Microbacterium</taxon>
    </lineage>
</organism>
<dbReference type="OrthoDB" id="6017720at2"/>